<reference evidence="6 7" key="2">
    <citation type="submission" date="2020-03" db="EMBL/GenBank/DDBJ databases">
        <authorList>
            <person name="Ichikawa N."/>
            <person name="Kimura A."/>
            <person name="Kitahashi Y."/>
            <person name="Uohara A."/>
        </authorList>
    </citation>
    <scope>NUCLEOTIDE SEQUENCE [LARGE SCALE GENOMIC DNA]</scope>
    <source>
        <strain evidence="6 7">NBRC 108639</strain>
    </source>
</reference>
<dbReference type="GO" id="GO:0000271">
    <property type="term" value="P:polysaccharide biosynthetic process"/>
    <property type="evidence" value="ECO:0007669"/>
    <property type="project" value="TreeGrafter"/>
</dbReference>
<evidence type="ECO:0000256" key="4">
    <source>
        <dbReference type="RuleBase" id="RU004508"/>
    </source>
</evidence>
<feature type="active site" description="Proton acceptor" evidence="2">
    <location>
        <position position="222"/>
    </location>
</feature>
<dbReference type="Pfam" id="PF01041">
    <property type="entry name" value="DegT_DnrJ_EryC1"/>
    <property type="match status" value="1"/>
</dbReference>
<dbReference type="InterPro" id="IPR015422">
    <property type="entry name" value="PyrdxlP-dep_Trfase_small"/>
</dbReference>
<dbReference type="InterPro" id="IPR015421">
    <property type="entry name" value="PyrdxlP-dep_Trfase_major"/>
</dbReference>
<dbReference type="CDD" id="cd00616">
    <property type="entry name" value="AHBA_syn"/>
    <property type="match status" value="1"/>
</dbReference>
<evidence type="ECO:0000256" key="3">
    <source>
        <dbReference type="PIRSR" id="PIRSR000390-2"/>
    </source>
</evidence>
<accession>A0A6V8K8L3</accession>
<evidence type="ECO:0000313" key="7">
    <source>
        <dbReference type="Proteomes" id="UP000482800"/>
    </source>
</evidence>
<evidence type="ECO:0000256" key="1">
    <source>
        <dbReference type="ARBA" id="ARBA00001933"/>
    </source>
</evidence>
<gene>
    <name evidence="6" type="ORF">Phou_025360</name>
</gene>
<dbReference type="AlphaFoldDB" id="A0A6V8K8L3"/>
<comment type="caution">
    <text evidence="6">The sequence shown here is derived from an EMBL/GenBank/DDBJ whole genome shotgun (WGS) entry which is preliminary data.</text>
</comment>
<dbReference type="Gene3D" id="3.90.1150.10">
    <property type="entry name" value="Aspartate Aminotransferase, domain 1"/>
    <property type="match status" value="1"/>
</dbReference>
<organism evidence="6 7">
    <name type="scientific">Phytohabitans houttuyneae</name>
    <dbReference type="NCBI Taxonomy" id="1076126"/>
    <lineage>
        <taxon>Bacteria</taxon>
        <taxon>Bacillati</taxon>
        <taxon>Actinomycetota</taxon>
        <taxon>Actinomycetes</taxon>
        <taxon>Micromonosporales</taxon>
        <taxon>Micromonosporaceae</taxon>
    </lineage>
</organism>
<dbReference type="Proteomes" id="UP000482800">
    <property type="component" value="Unassembled WGS sequence"/>
</dbReference>
<dbReference type="InterPro" id="IPR000653">
    <property type="entry name" value="DegT/StrS_aminotransferase"/>
</dbReference>
<comment type="similarity">
    <text evidence="4">Belongs to the DegT/DnrJ/EryC1 family.</text>
</comment>
<protein>
    <submittedName>
        <fullName evidence="6">Aminotransferase DegT</fullName>
    </submittedName>
</protein>
<keyword evidence="6" id="KW-0032">Aminotransferase</keyword>
<evidence type="ECO:0000256" key="5">
    <source>
        <dbReference type="SAM" id="MobiDB-lite"/>
    </source>
</evidence>
<keyword evidence="3 4" id="KW-0663">Pyridoxal phosphate</keyword>
<keyword evidence="7" id="KW-1185">Reference proteome</keyword>
<name>A0A6V8K8L3_9ACTN</name>
<dbReference type="SUPFAM" id="SSF53383">
    <property type="entry name" value="PLP-dependent transferases"/>
    <property type="match status" value="1"/>
</dbReference>
<dbReference type="EMBL" id="BLPF01000001">
    <property type="protein sequence ID" value="GFJ78356.1"/>
    <property type="molecule type" value="Genomic_DNA"/>
</dbReference>
<dbReference type="PANTHER" id="PTHR30244">
    <property type="entry name" value="TRANSAMINASE"/>
    <property type="match status" value="1"/>
</dbReference>
<reference evidence="6 7" key="1">
    <citation type="submission" date="2020-03" db="EMBL/GenBank/DDBJ databases">
        <title>Whole genome shotgun sequence of Phytohabitans houttuyneae NBRC 108639.</title>
        <authorList>
            <person name="Komaki H."/>
            <person name="Tamura T."/>
        </authorList>
    </citation>
    <scope>NUCLEOTIDE SEQUENCE [LARGE SCALE GENOMIC DNA]</scope>
    <source>
        <strain evidence="6 7">NBRC 108639</strain>
    </source>
</reference>
<feature type="modified residue" description="N6-(pyridoxal phosphate)lysine" evidence="3">
    <location>
        <position position="222"/>
    </location>
</feature>
<comment type="cofactor">
    <cofactor evidence="1">
        <name>pyridoxal 5'-phosphate</name>
        <dbReference type="ChEBI" id="CHEBI:597326"/>
    </cofactor>
</comment>
<dbReference type="Gene3D" id="3.40.640.10">
    <property type="entry name" value="Type I PLP-dependent aspartate aminotransferase-like (Major domain)"/>
    <property type="match status" value="1"/>
</dbReference>
<dbReference type="PIRSF" id="PIRSF000390">
    <property type="entry name" value="PLP_StrS"/>
    <property type="match status" value="1"/>
</dbReference>
<feature type="region of interest" description="Disordered" evidence="5">
    <location>
        <begin position="1"/>
        <end position="39"/>
    </location>
</feature>
<sequence>MVAGEQGRHRMSGSREATGLDHDGGAPSGGAPSDGAWQGERRKIPVMIPMLGEEEAQAAADAVRSGWVAQGPRVAEFERQFAGLVGAGHGVAVSSCTTALHLALVLHEVGPGDEVIVPSLSFIATANAVRYVGATPVFADVELATGNLTVETIDAVRTPRTRAVIAVHQGGVPFDTEALRAAAGSWGVALVEDAACAAGSTAYGKPVGTGATVAAWSFHPRKVITTGEGGMLTVDDGDWATRLRRLREHGMNVSAADRHASAQPVLEAYLETAYNYRMTDIQAAVGLVQLGRLPGLVAQRRELAARYQELLAGIDGLVPVRDPAYGETNYQSFWVLLESFPVGRDEVLAELAAAGVSARRGIMAAHLEPAYADVTPPALPVTERLTRDSLILPLHHALTEDDQDHVVGVLRKLAGQ</sequence>
<dbReference type="GO" id="GO:0030170">
    <property type="term" value="F:pyridoxal phosphate binding"/>
    <property type="evidence" value="ECO:0007669"/>
    <property type="project" value="TreeGrafter"/>
</dbReference>
<dbReference type="GO" id="GO:0008483">
    <property type="term" value="F:transaminase activity"/>
    <property type="evidence" value="ECO:0007669"/>
    <property type="project" value="UniProtKB-KW"/>
</dbReference>
<dbReference type="InterPro" id="IPR015424">
    <property type="entry name" value="PyrdxlP-dep_Trfase"/>
</dbReference>
<evidence type="ECO:0000256" key="2">
    <source>
        <dbReference type="PIRSR" id="PIRSR000390-1"/>
    </source>
</evidence>
<evidence type="ECO:0000313" key="6">
    <source>
        <dbReference type="EMBL" id="GFJ78356.1"/>
    </source>
</evidence>
<dbReference type="PANTHER" id="PTHR30244:SF34">
    <property type="entry name" value="DTDP-4-AMINO-4,6-DIDEOXYGALACTOSE TRANSAMINASE"/>
    <property type="match status" value="1"/>
</dbReference>
<keyword evidence="6" id="KW-0808">Transferase</keyword>
<proteinExistence type="inferred from homology"/>